<name>A0A1M5RTE3_9FIRM</name>
<reference evidence="2" key="1">
    <citation type="submission" date="2016-11" db="EMBL/GenBank/DDBJ databases">
        <authorList>
            <person name="Varghese N."/>
            <person name="Submissions S."/>
        </authorList>
    </citation>
    <scope>NUCLEOTIDE SEQUENCE [LARGE SCALE GENOMIC DNA]</scope>
    <source>
        <strain evidence="2">DSM 11003</strain>
    </source>
</reference>
<dbReference type="Proteomes" id="UP000242329">
    <property type="component" value="Unassembled WGS sequence"/>
</dbReference>
<dbReference type="STRING" id="1123382.SAMN02745221_02103"/>
<evidence type="ECO:0000313" key="1">
    <source>
        <dbReference type="EMBL" id="SHH29439.1"/>
    </source>
</evidence>
<accession>A0A1M5RTE3</accession>
<sequence length="42" mass="4649">MDGFYREMSLKGLGAEFELKGKTLILLFNLASTLGNEISIEV</sequence>
<dbReference type="EMBL" id="FQWY01000057">
    <property type="protein sequence ID" value="SHH29439.1"/>
    <property type="molecule type" value="Genomic_DNA"/>
</dbReference>
<organism evidence="1 2">
    <name type="scientific">Thermosyntropha lipolytica DSM 11003</name>
    <dbReference type="NCBI Taxonomy" id="1123382"/>
    <lineage>
        <taxon>Bacteria</taxon>
        <taxon>Bacillati</taxon>
        <taxon>Bacillota</taxon>
        <taxon>Clostridia</taxon>
        <taxon>Eubacteriales</taxon>
        <taxon>Syntrophomonadaceae</taxon>
        <taxon>Thermosyntropha</taxon>
    </lineage>
</organism>
<evidence type="ECO:0000313" key="2">
    <source>
        <dbReference type="Proteomes" id="UP000242329"/>
    </source>
</evidence>
<keyword evidence="2" id="KW-1185">Reference proteome</keyword>
<gene>
    <name evidence="1" type="ORF">SAMN02745221_02103</name>
</gene>
<proteinExistence type="predicted"/>
<protein>
    <submittedName>
        <fullName evidence="1">Uncharacterized protein</fullName>
    </submittedName>
</protein>
<dbReference type="AlphaFoldDB" id="A0A1M5RTE3"/>